<evidence type="ECO:0000259" key="1">
    <source>
        <dbReference type="Pfam" id="PF05685"/>
    </source>
</evidence>
<evidence type="ECO:0000313" key="2">
    <source>
        <dbReference type="EMBL" id="OJJ24379.1"/>
    </source>
</evidence>
<keyword evidence="3" id="KW-1185">Reference proteome</keyword>
<dbReference type="Gene3D" id="3.90.1570.10">
    <property type="entry name" value="tt1808, chain A"/>
    <property type="match status" value="1"/>
</dbReference>
<accession>A0A1L9QP06</accession>
<dbReference type="AlphaFoldDB" id="A0A1L9QP06"/>
<evidence type="ECO:0000313" key="3">
    <source>
        <dbReference type="Proteomes" id="UP000183940"/>
    </source>
</evidence>
<gene>
    <name evidence="2" type="ORF">BI308_16975</name>
</gene>
<feature type="domain" description="Putative restriction endonuclease" evidence="1">
    <location>
        <begin position="12"/>
        <end position="180"/>
    </location>
</feature>
<dbReference type="Proteomes" id="UP000183940">
    <property type="component" value="Unassembled WGS sequence"/>
</dbReference>
<dbReference type="Pfam" id="PF05685">
    <property type="entry name" value="Uma2"/>
    <property type="match status" value="1"/>
</dbReference>
<proteinExistence type="predicted"/>
<protein>
    <recommendedName>
        <fullName evidence="1">Putative restriction endonuclease domain-containing protein</fullName>
    </recommendedName>
</protein>
<dbReference type="CDD" id="cd06260">
    <property type="entry name" value="DUF820-like"/>
    <property type="match status" value="1"/>
</dbReference>
<comment type="caution">
    <text evidence="2">The sequence shown here is derived from an EMBL/GenBank/DDBJ whole genome shotgun (WGS) entry which is preliminary data.</text>
</comment>
<name>A0A1L9QP06_9CYAN</name>
<reference evidence="2" key="1">
    <citation type="submission" date="2016-10" db="EMBL/GenBank/DDBJ databases">
        <title>CRISPR-Cas defence system in Roseofilum reptotaenium: evidence of a bacteriophage-cyanobacterium arms race in the coral black band disease.</title>
        <authorList>
            <person name="Buerger P."/>
            <person name="Wood-Charlson E.M."/>
            <person name="Weynberg K.D."/>
            <person name="Willis B."/>
            <person name="Van Oppen M.J."/>
        </authorList>
    </citation>
    <scope>NUCLEOTIDE SEQUENCE [LARGE SCALE GENOMIC DNA]</scope>
    <source>
        <strain evidence="2">AO1-A</strain>
    </source>
</reference>
<dbReference type="PANTHER" id="PTHR36558:SF1">
    <property type="entry name" value="RESTRICTION ENDONUCLEASE DOMAIN-CONTAINING PROTEIN-RELATED"/>
    <property type="match status" value="1"/>
</dbReference>
<dbReference type="InterPro" id="IPR012296">
    <property type="entry name" value="Nuclease_put_TT1808"/>
</dbReference>
<dbReference type="InterPro" id="IPR008538">
    <property type="entry name" value="Uma2"/>
</dbReference>
<sequence>MTQTQTKLHTPEAYLDLEINSSERHEYRSGEIIPMTGGTPNHNELMSIFNALLRVSLRGQPYSIFIADQRLWIPDFKIYTYPDVMVISRPVQLQEGRKDTVTNPLMIAEVLSQSTKNYDKDEKFAAYRSIPSFQEYLLIDQYQIKVEHYYKAQANQWVFSEYKTREDSVQLTSLPCEISLADLYDDLQW</sequence>
<dbReference type="PANTHER" id="PTHR36558">
    <property type="entry name" value="GLR1098 PROTEIN"/>
    <property type="match status" value="1"/>
</dbReference>
<organism evidence="2 3">
    <name type="scientific">Roseofilum reptotaenium AO1-A</name>
    <dbReference type="NCBI Taxonomy" id="1925591"/>
    <lineage>
        <taxon>Bacteria</taxon>
        <taxon>Bacillati</taxon>
        <taxon>Cyanobacteriota</taxon>
        <taxon>Cyanophyceae</taxon>
        <taxon>Desertifilales</taxon>
        <taxon>Desertifilaceae</taxon>
        <taxon>Roseofilum</taxon>
    </lineage>
</organism>
<dbReference type="EMBL" id="MLAW01000032">
    <property type="protein sequence ID" value="OJJ24379.1"/>
    <property type="molecule type" value="Genomic_DNA"/>
</dbReference>
<dbReference type="SUPFAM" id="SSF52980">
    <property type="entry name" value="Restriction endonuclease-like"/>
    <property type="match status" value="1"/>
</dbReference>
<dbReference type="InterPro" id="IPR011335">
    <property type="entry name" value="Restrct_endonuc-II-like"/>
</dbReference>
<dbReference type="STRING" id="1925591.BI308_16975"/>